<evidence type="ECO:0000256" key="1">
    <source>
        <dbReference type="SAM" id="MobiDB-lite"/>
    </source>
</evidence>
<evidence type="ECO:0000313" key="3">
    <source>
        <dbReference type="Proteomes" id="UP000054047"/>
    </source>
</evidence>
<protein>
    <submittedName>
        <fullName evidence="2">Uncharacterized protein</fullName>
    </submittedName>
</protein>
<sequence>MQEIQTTQDSIMNRLVDLEAKINTVYGSTSNQKSLLYSPMIKVKADSQRIDEKLERITWVGIDKQSTEESTRRFDHEILREVIHTSGDDELVREFEQGRITSHRHPVGKPRGPGQRGRIIKISLPNQSLRDSLLAHMRSGRQTLTQQFVHSYARRGYTAEELSLDRMLRKEAGDLNAREGKLAYIVRDFDTIKLNAPRDLPRRPISSSSQVVQVRSNDRLGSEQAPLTRSRRKLQQRSPQPSPSTQA</sequence>
<accession>A0A0C2H109</accession>
<feature type="compositionally biased region" description="Low complexity" evidence="1">
    <location>
        <begin position="203"/>
        <end position="215"/>
    </location>
</feature>
<keyword evidence="3" id="KW-1185">Reference proteome</keyword>
<proteinExistence type="predicted"/>
<feature type="compositionally biased region" description="Low complexity" evidence="1">
    <location>
        <begin position="236"/>
        <end position="247"/>
    </location>
</feature>
<organism evidence="2 3">
    <name type="scientific">Ancylostoma duodenale</name>
    <dbReference type="NCBI Taxonomy" id="51022"/>
    <lineage>
        <taxon>Eukaryota</taxon>
        <taxon>Metazoa</taxon>
        <taxon>Ecdysozoa</taxon>
        <taxon>Nematoda</taxon>
        <taxon>Chromadorea</taxon>
        <taxon>Rhabditida</taxon>
        <taxon>Rhabditina</taxon>
        <taxon>Rhabditomorpha</taxon>
        <taxon>Strongyloidea</taxon>
        <taxon>Ancylostomatidae</taxon>
        <taxon>Ancylostomatinae</taxon>
        <taxon>Ancylostoma</taxon>
    </lineage>
</organism>
<gene>
    <name evidence="2" type="ORF">ANCDUO_02237</name>
</gene>
<name>A0A0C2H109_9BILA</name>
<dbReference type="OrthoDB" id="5859941at2759"/>
<dbReference type="PANTHER" id="PTHR21459">
    <property type="entry name" value="PROTEIN CBG08968"/>
    <property type="match status" value="1"/>
</dbReference>
<feature type="region of interest" description="Disordered" evidence="1">
    <location>
        <begin position="197"/>
        <end position="247"/>
    </location>
</feature>
<dbReference type="PANTHER" id="PTHR21459:SF2">
    <property type="entry name" value="PROTEIN CBG08968"/>
    <property type="match status" value="1"/>
</dbReference>
<evidence type="ECO:0000313" key="2">
    <source>
        <dbReference type="EMBL" id="KIH67430.1"/>
    </source>
</evidence>
<dbReference type="AlphaFoldDB" id="A0A0C2H109"/>
<reference evidence="2 3" key="1">
    <citation type="submission" date="2013-12" db="EMBL/GenBank/DDBJ databases">
        <title>Draft genome of the parsitic nematode Ancylostoma duodenale.</title>
        <authorList>
            <person name="Mitreva M."/>
        </authorList>
    </citation>
    <scope>NUCLEOTIDE SEQUENCE [LARGE SCALE GENOMIC DNA]</scope>
    <source>
        <strain evidence="2 3">Zhejiang</strain>
    </source>
</reference>
<dbReference type="Proteomes" id="UP000054047">
    <property type="component" value="Unassembled WGS sequence"/>
</dbReference>
<dbReference type="EMBL" id="KN726700">
    <property type="protein sequence ID" value="KIH67430.1"/>
    <property type="molecule type" value="Genomic_DNA"/>
</dbReference>